<evidence type="ECO:0008006" key="3">
    <source>
        <dbReference type="Google" id="ProtNLM"/>
    </source>
</evidence>
<dbReference type="InParanoid" id="A0A2J6SX12"/>
<feature type="non-terminal residue" evidence="1">
    <location>
        <position position="1"/>
    </location>
</feature>
<evidence type="ECO:0000313" key="1">
    <source>
        <dbReference type="EMBL" id="PMD55312.1"/>
    </source>
</evidence>
<accession>A0A2J6SX12</accession>
<dbReference type="OrthoDB" id="4062651at2759"/>
<protein>
    <recommendedName>
        <fullName evidence="3">Protein kinase domain-containing protein</fullName>
    </recommendedName>
</protein>
<dbReference type="AlphaFoldDB" id="A0A2J6SX12"/>
<reference evidence="1 2" key="1">
    <citation type="submission" date="2016-04" db="EMBL/GenBank/DDBJ databases">
        <title>A degradative enzymes factory behind the ericoid mycorrhizal symbiosis.</title>
        <authorList>
            <consortium name="DOE Joint Genome Institute"/>
            <person name="Martino E."/>
            <person name="Morin E."/>
            <person name="Grelet G."/>
            <person name="Kuo A."/>
            <person name="Kohler A."/>
            <person name="Daghino S."/>
            <person name="Barry K."/>
            <person name="Choi C."/>
            <person name="Cichocki N."/>
            <person name="Clum A."/>
            <person name="Copeland A."/>
            <person name="Hainaut M."/>
            <person name="Haridas S."/>
            <person name="Labutti K."/>
            <person name="Lindquist E."/>
            <person name="Lipzen A."/>
            <person name="Khouja H.-R."/>
            <person name="Murat C."/>
            <person name="Ohm R."/>
            <person name="Olson A."/>
            <person name="Spatafora J."/>
            <person name="Veneault-Fourrey C."/>
            <person name="Henrissat B."/>
            <person name="Grigoriev I."/>
            <person name="Martin F."/>
            <person name="Perotto S."/>
        </authorList>
    </citation>
    <scope>NUCLEOTIDE SEQUENCE [LARGE SCALE GENOMIC DNA]</scope>
    <source>
        <strain evidence="1 2">E</strain>
    </source>
</reference>
<dbReference type="SUPFAM" id="SSF56112">
    <property type="entry name" value="Protein kinase-like (PK-like)"/>
    <property type="match status" value="1"/>
</dbReference>
<dbReference type="EMBL" id="KZ613856">
    <property type="protein sequence ID" value="PMD55312.1"/>
    <property type="molecule type" value="Genomic_DNA"/>
</dbReference>
<feature type="non-terminal residue" evidence="1">
    <location>
        <position position="140"/>
    </location>
</feature>
<dbReference type="Proteomes" id="UP000235371">
    <property type="component" value="Unassembled WGS sequence"/>
</dbReference>
<organism evidence="1 2">
    <name type="scientific">Hyaloscypha bicolor E</name>
    <dbReference type="NCBI Taxonomy" id="1095630"/>
    <lineage>
        <taxon>Eukaryota</taxon>
        <taxon>Fungi</taxon>
        <taxon>Dikarya</taxon>
        <taxon>Ascomycota</taxon>
        <taxon>Pezizomycotina</taxon>
        <taxon>Leotiomycetes</taxon>
        <taxon>Helotiales</taxon>
        <taxon>Hyaloscyphaceae</taxon>
        <taxon>Hyaloscypha</taxon>
        <taxon>Hyaloscypha bicolor</taxon>
    </lineage>
</organism>
<dbReference type="InterPro" id="IPR011009">
    <property type="entry name" value="Kinase-like_dom_sf"/>
</dbReference>
<dbReference type="GeneID" id="36581134"/>
<dbReference type="Gene3D" id="1.10.510.10">
    <property type="entry name" value="Transferase(Phosphotransferase) domain 1"/>
    <property type="match status" value="1"/>
</dbReference>
<evidence type="ECO:0000313" key="2">
    <source>
        <dbReference type="Proteomes" id="UP000235371"/>
    </source>
</evidence>
<keyword evidence="2" id="KW-1185">Reference proteome</keyword>
<proteinExistence type="predicted"/>
<dbReference type="RefSeq" id="XP_024732216.1">
    <property type="nucleotide sequence ID" value="XM_024873054.1"/>
</dbReference>
<name>A0A2J6SX12_9HELO</name>
<gene>
    <name evidence="1" type="ORF">K444DRAFT_483653</name>
</gene>
<sequence>LLRIKFKNPKEDYTYIHEVPSNQGVLVCDRKNRFHLGVIRESFSPTPLQMLEVLAHVQHPNVADILDVYFHDSKLCIVNEHLEVSMLDLEFERLPPEEWEIATIIGEVINAMTYLLNTVPACELHIDSVRLSLQGDIKLG</sequence>